<evidence type="ECO:0000313" key="5">
    <source>
        <dbReference type="Proteomes" id="UP001326715"/>
    </source>
</evidence>
<dbReference type="RefSeq" id="WP_072356880.1">
    <property type="nucleotide sequence ID" value="NZ_CP139972.1"/>
</dbReference>
<gene>
    <name evidence="2" type="ORF">SAMN05661012_00348</name>
    <name evidence="3" type="ORF">SR876_32500</name>
</gene>
<keyword evidence="5" id="KW-1185">Reference proteome</keyword>
<dbReference type="EMBL" id="CP140154">
    <property type="protein sequence ID" value="WQG89656.1"/>
    <property type="molecule type" value="Genomic_DNA"/>
</dbReference>
<evidence type="ECO:0000313" key="2">
    <source>
        <dbReference type="EMBL" id="SFW16577.1"/>
    </source>
</evidence>
<organism evidence="2 4">
    <name type="scientific">Chitinophaga sancti</name>
    <dbReference type="NCBI Taxonomy" id="1004"/>
    <lineage>
        <taxon>Bacteria</taxon>
        <taxon>Pseudomonadati</taxon>
        <taxon>Bacteroidota</taxon>
        <taxon>Chitinophagia</taxon>
        <taxon>Chitinophagales</taxon>
        <taxon>Chitinophagaceae</taxon>
        <taxon>Chitinophaga</taxon>
    </lineage>
</organism>
<evidence type="ECO:0000313" key="4">
    <source>
        <dbReference type="Proteomes" id="UP000183788"/>
    </source>
</evidence>
<dbReference type="OrthoDB" id="878213at2"/>
<reference evidence="3 5" key="2">
    <citation type="submission" date="2023-11" db="EMBL/GenBank/DDBJ databases">
        <title>MicrobeMod: A computational toolkit for identifying prokaryotic methylation and restriction-modification with nanopore sequencing.</title>
        <authorList>
            <person name="Crits-Christoph A."/>
            <person name="Kang S.C."/>
            <person name="Lee H."/>
            <person name="Ostrov N."/>
        </authorList>
    </citation>
    <scope>NUCLEOTIDE SEQUENCE [LARGE SCALE GENOMIC DNA]</scope>
    <source>
        <strain evidence="3 5">ATCC 23090</strain>
    </source>
</reference>
<feature type="region of interest" description="Disordered" evidence="1">
    <location>
        <begin position="151"/>
        <end position="170"/>
    </location>
</feature>
<dbReference type="AlphaFoldDB" id="A0A1K1M0D6"/>
<proteinExistence type="predicted"/>
<protein>
    <submittedName>
        <fullName evidence="2">Uncharacterized protein</fullName>
    </submittedName>
</protein>
<evidence type="ECO:0000256" key="1">
    <source>
        <dbReference type="SAM" id="MobiDB-lite"/>
    </source>
</evidence>
<dbReference type="EMBL" id="FPIZ01000001">
    <property type="protein sequence ID" value="SFW16577.1"/>
    <property type="molecule type" value="Genomic_DNA"/>
</dbReference>
<reference evidence="2 4" key="1">
    <citation type="submission" date="2016-11" db="EMBL/GenBank/DDBJ databases">
        <authorList>
            <person name="Jaros S."/>
            <person name="Januszkiewicz K."/>
            <person name="Wedrychowicz H."/>
        </authorList>
    </citation>
    <scope>NUCLEOTIDE SEQUENCE [LARGE SCALE GENOMIC DNA]</scope>
    <source>
        <strain evidence="2 4">DSM 784</strain>
    </source>
</reference>
<name>A0A1K1M0D6_9BACT</name>
<sequence>MSKTITIKKAVLTSGHGLSLEMSERQKDGTYIDSKSDYSAPVHSDLKLAFRRMNVHLGLSSEHLKQDEINDVDRPNDDIVDKYPVNSITFLPDESGVKISGSVELTTEKKMPLSPPAIKWNDDDGYGYASELGEITTLVMSEIEAYLAGKHAPDAQQELPFDNGSEEDAA</sequence>
<dbReference type="Proteomes" id="UP001326715">
    <property type="component" value="Chromosome"/>
</dbReference>
<dbReference type="Proteomes" id="UP000183788">
    <property type="component" value="Unassembled WGS sequence"/>
</dbReference>
<evidence type="ECO:0000313" key="3">
    <source>
        <dbReference type="EMBL" id="WQG89656.1"/>
    </source>
</evidence>
<accession>A0A1K1M0D6</accession>
<dbReference type="STRING" id="1004.SAMN05661012_00348"/>